<comment type="similarity">
    <text evidence="1">Belongs to the BolA/IbaG family.</text>
</comment>
<dbReference type="EMBL" id="RQGD01000035">
    <property type="protein sequence ID" value="TGL57291.1"/>
    <property type="molecule type" value="Genomic_DNA"/>
</dbReference>
<dbReference type="InterPro" id="IPR002634">
    <property type="entry name" value="BolA"/>
</dbReference>
<dbReference type="SUPFAM" id="SSF82657">
    <property type="entry name" value="BolA-like"/>
    <property type="match status" value="1"/>
</dbReference>
<dbReference type="OrthoDB" id="336471at2"/>
<protein>
    <submittedName>
        <fullName evidence="2">BolA family transcriptional regulator</fullName>
    </submittedName>
</protein>
<dbReference type="Gene3D" id="3.30.300.90">
    <property type="entry name" value="BolA-like"/>
    <property type="match status" value="1"/>
</dbReference>
<accession>A0A4R9JYL7</accession>
<dbReference type="AlphaFoldDB" id="A0A4R9JYL7"/>
<comment type="caution">
    <text evidence="2">The sequence shown here is derived from an EMBL/GenBank/DDBJ whole genome shotgun (WGS) entry which is preliminary data.</text>
</comment>
<gene>
    <name evidence="2" type="ORF">EHQ58_13415</name>
</gene>
<sequence>MELETRKERIYQILEQALTPSELLVIDDSNRHAGHIGSSPSGETHFQIKISSPLFKDLPLVEQHRKIYSLLAAELKNGLHALEIESKD</sequence>
<evidence type="ECO:0000313" key="3">
    <source>
        <dbReference type="Proteomes" id="UP000297693"/>
    </source>
</evidence>
<proteinExistence type="inferred from homology"/>
<dbReference type="Pfam" id="PF01722">
    <property type="entry name" value="BolA"/>
    <property type="match status" value="1"/>
</dbReference>
<dbReference type="RefSeq" id="WP_135624413.1">
    <property type="nucleotide sequence ID" value="NZ_RQGD01000035.1"/>
</dbReference>
<dbReference type="PANTHER" id="PTHR46230:SF3">
    <property type="entry name" value="SUFE-LIKE PROTEIN 1, CHLOROPLASTIC_MITOCHONDRIAL"/>
    <property type="match status" value="1"/>
</dbReference>
<dbReference type="GO" id="GO:0016226">
    <property type="term" value="P:iron-sulfur cluster assembly"/>
    <property type="evidence" value="ECO:0007669"/>
    <property type="project" value="TreeGrafter"/>
</dbReference>
<organism evidence="2 3">
    <name type="scientific">Leptospira ognonensis</name>
    <dbReference type="NCBI Taxonomy" id="2484945"/>
    <lineage>
        <taxon>Bacteria</taxon>
        <taxon>Pseudomonadati</taxon>
        <taxon>Spirochaetota</taxon>
        <taxon>Spirochaetia</taxon>
        <taxon>Leptospirales</taxon>
        <taxon>Leptospiraceae</taxon>
        <taxon>Leptospira</taxon>
    </lineage>
</organism>
<keyword evidence="3" id="KW-1185">Reference proteome</keyword>
<dbReference type="PANTHER" id="PTHR46230">
    <property type="match status" value="1"/>
</dbReference>
<reference evidence="2" key="1">
    <citation type="journal article" date="2019" name="PLoS Negl. Trop. Dis.">
        <title>Revisiting the worldwide diversity of Leptospira species in the environment.</title>
        <authorList>
            <person name="Vincent A.T."/>
            <person name="Schiettekatte O."/>
            <person name="Bourhy P."/>
            <person name="Veyrier F.J."/>
            <person name="Picardeau M."/>
        </authorList>
    </citation>
    <scope>NUCLEOTIDE SEQUENCE [LARGE SCALE GENOMIC DNA]</scope>
    <source>
        <strain evidence="2">201702476</strain>
    </source>
</reference>
<dbReference type="Proteomes" id="UP000297693">
    <property type="component" value="Unassembled WGS sequence"/>
</dbReference>
<name>A0A4R9JYL7_9LEPT</name>
<dbReference type="InterPro" id="IPR036065">
    <property type="entry name" value="BolA-like_sf"/>
</dbReference>
<dbReference type="PIRSF" id="PIRSF003113">
    <property type="entry name" value="BolA"/>
    <property type="match status" value="1"/>
</dbReference>
<evidence type="ECO:0000256" key="1">
    <source>
        <dbReference type="RuleBase" id="RU003860"/>
    </source>
</evidence>
<evidence type="ECO:0000313" key="2">
    <source>
        <dbReference type="EMBL" id="TGL57291.1"/>
    </source>
</evidence>